<feature type="compositionally biased region" description="Polar residues" evidence="2">
    <location>
        <begin position="170"/>
        <end position="182"/>
    </location>
</feature>
<dbReference type="Gene3D" id="3.30.70.330">
    <property type="match status" value="1"/>
</dbReference>
<dbReference type="PANTHER" id="PTHR47481">
    <property type="match status" value="1"/>
</dbReference>
<feature type="domain" description="RRM" evidence="3">
    <location>
        <begin position="208"/>
        <end position="285"/>
    </location>
</feature>
<name>A0A0R0IXV2_SOYBN</name>
<feature type="region of interest" description="Disordered" evidence="2">
    <location>
        <begin position="159"/>
        <end position="182"/>
    </location>
</feature>
<dbReference type="PROSITE" id="PS50102">
    <property type="entry name" value="RRM"/>
    <property type="match status" value="1"/>
</dbReference>
<evidence type="ECO:0000313" key="5">
    <source>
        <dbReference type="EnsemblPlants" id="KRH44827"/>
    </source>
</evidence>
<dbReference type="Proteomes" id="UP000008827">
    <property type="component" value="Chromosome 8"/>
</dbReference>
<sequence>MTSNTRSARINGSFMPMSHPLIQMHVITLLGNVQTSKQAWNTLNKRYASKTCARIMYLKECLTHFTKGSLSMTDYLHGIKSLTDELTIINAPLDDVDLVIHTLNGLGVEYKEVSVALHTREKPIDFEELHDLLSDFESYLKRDGNNNYTSFVAIAHASHKGKQPYHKKSYNPNHGSSSNRSTSPLLKEGALSILTNPAIQPRDHKDITSFYFTRFADDITEKELWHHFKKWRDVREIFIPNRGNYMGKRYGFVRFKGVRDIPYMTRQLDRIVIGGMKLYVNLPKYGRELPRKVDSGIKIHVHKDRTQTEDARARQACQINPASYVDALTRTISLLGQRVTSNNRVSSTSSVHIDIRPEDTKWLKMSYCGRQDWI</sequence>
<dbReference type="PaxDb" id="3847-GLYMA08G25361.1"/>
<dbReference type="AlphaFoldDB" id="A0A0R0IXV2"/>
<evidence type="ECO:0000313" key="6">
    <source>
        <dbReference type="Proteomes" id="UP000008827"/>
    </source>
</evidence>
<dbReference type="Gramene" id="KRH44827">
    <property type="protein sequence ID" value="KRH44827"/>
    <property type="gene ID" value="GLYMA_08G234000"/>
</dbReference>
<reference evidence="4 5" key="1">
    <citation type="journal article" date="2010" name="Nature">
        <title>Genome sequence of the palaeopolyploid soybean.</title>
        <authorList>
            <person name="Schmutz J."/>
            <person name="Cannon S.B."/>
            <person name="Schlueter J."/>
            <person name="Ma J."/>
            <person name="Mitros T."/>
            <person name="Nelson W."/>
            <person name="Hyten D.L."/>
            <person name="Song Q."/>
            <person name="Thelen J.J."/>
            <person name="Cheng J."/>
            <person name="Xu D."/>
            <person name="Hellsten U."/>
            <person name="May G.D."/>
            <person name="Yu Y."/>
            <person name="Sakurai T."/>
            <person name="Umezawa T."/>
            <person name="Bhattacharyya M.K."/>
            <person name="Sandhu D."/>
            <person name="Valliyodan B."/>
            <person name="Lindquist E."/>
            <person name="Peto M."/>
            <person name="Grant D."/>
            <person name="Shu S."/>
            <person name="Goodstein D."/>
            <person name="Barry K."/>
            <person name="Futrell-Griggs M."/>
            <person name="Abernathy B."/>
            <person name="Du J."/>
            <person name="Tian Z."/>
            <person name="Zhu L."/>
            <person name="Gill N."/>
            <person name="Joshi T."/>
            <person name="Libault M."/>
            <person name="Sethuraman A."/>
            <person name="Zhang X.-C."/>
            <person name="Shinozaki K."/>
            <person name="Nguyen H.T."/>
            <person name="Wing R.A."/>
            <person name="Cregan P."/>
            <person name="Specht J."/>
            <person name="Grimwood J."/>
            <person name="Rokhsar D."/>
            <person name="Stacey G."/>
            <person name="Shoemaker R.C."/>
            <person name="Jackson S.A."/>
        </authorList>
    </citation>
    <scope>NUCLEOTIDE SEQUENCE</scope>
    <source>
        <strain evidence="5">cv. Williams 82</strain>
        <tissue evidence="4">Callus</tissue>
    </source>
</reference>
<dbReference type="PANTHER" id="PTHR47481:SF34">
    <property type="entry name" value="CCHC-TYPE DOMAIN-CONTAINING PROTEIN"/>
    <property type="match status" value="1"/>
</dbReference>
<evidence type="ECO:0000313" key="4">
    <source>
        <dbReference type="EMBL" id="KRH44827.1"/>
    </source>
</evidence>
<dbReference type="EMBL" id="CM000841">
    <property type="protein sequence ID" value="KRH44827.1"/>
    <property type="molecule type" value="Genomic_DNA"/>
</dbReference>
<reference evidence="4" key="3">
    <citation type="submission" date="2018-07" db="EMBL/GenBank/DDBJ databases">
        <title>WGS assembly of Glycine max.</title>
        <authorList>
            <person name="Schmutz J."/>
            <person name="Cannon S."/>
            <person name="Schlueter J."/>
            <person name="Ma J."/>
            <person name="Mitros T."/>
            <person name="Nelson W."/>
            <person name="Hyten D."/>
            <person name="Song Q."/>
            <person name="Thelen J."/>
            <person name="Cheng J."/>
            <person name="Xu D."/>
            <person name="Hellsten U."/>
            <person name="May G."/>
            <person name="Yu Y."/>
            <person name="Sakurai T."/>
            <person name="Umezawa T."/>
            <person name="Bhattacharyya M."/>
            <person name="Sandhu D."/>
            <person name="Valliyodan B."/>
            <person name="Lindquist E."/>
            <person name="Peto M."/>
            <person name="Grant D."/>
            <person name="Shu S."/>
            <person name="Goodstein D."/>
            <person name="Barry K."/>
            <person name="Futrell-Griggs M."/>
            <person name="Abernathy B."/>
            <person name="Du J."/>
            <person name="Tian Z."/>
            <person name="Zhu L."/>
            <person name="Gill N."/>
            <person name="Joshi T."/>
            <person name="Libault M."/>
            <person name="Sethuraman A."/>
            <person name="Zhang X."/>
            <person name="Shinozaki K."/>
            <person name="Nguyen H."/>
            <person name="Wing R."/>
            <person name="Cregan P."/>
            <person name="Specht J."/>
            <person name="Grimwood J."/>
            <person name="Rokhsar D."/>
            <person name="Stacey G."/>
            <person name="Shoemaker R."/>
            <person name="Jackson S."/>
        </authorList>
    </citation>
    <scope>NUCLEOTIDE SEQUENCE</scope>
    <source>
        <tissue evidence="4">Callus</tissue>
    </source>
</reference>
<dbReference type="Pfam" id="PF14223">
    <property type="entry name" value="Retrotran_gag_2"/>
    <property type="match status" value="1"/>
</dbReference>
<dbReference type="InterPro" id="IPR000504">
    <property type="entry name" value="RRM_dom"/>
</dbReference>
<dbReference type="CDD" id="cd00590">
    <property type="entry name" value="RRM_SF"/>
    <property type="match status" value="1"/>
</dbReference>
<dbReference type="SMR" id="A0A0R0IXV2"/>
<evidence type="ECO:0000256" key="1">
    <source>
        <dbReference type="PROSITE-ProRule" id="PRU00176"/>
    </source>
</evidence>
<evidence type="ECO:0000256" key="2">
    <source>
        <dbReference type="SAM" id="MobiDB-lite"/>
    </source>
</evidence>
<feature type="compositionally biased region" description="Basic residues" evidence="2">
    <location>
        <begin position="159"/>
        <end position="169"/>
    </location>
</feature>
<protein>
    <recommendedName>
        <fullName evidence="3">RRM domain-containing protein</fullName>
    </recommendedName>
</protein>
<dbReference type="GO" id="GO:0003723">
    <property type="term" value="F:RNA binding"/>
    <property type="evidence" value="ECO:0007669"/>
    <property type="project" value="UniProtKB-UniRule"/>
</dbReference>
<dbReference type="SMART" id="SM00360">
    <property type="entry name" value="RRM"/>
    <property type="match status" value="1"/>
</dbReference>
<dbReference type="InParanoid" id="A0A0R0IXV2"/>
<accession>A0A0R0IXV2</accession>
<dbReference type="InterPro" id="IPR035979">
    <property type="entry name" value="RBD_domain_sf"/>
</dbReference>
<proteinExistence type="predicted"/>
<keyword evidence="6" id="KW-1185">Reference proteome</keyword>
<evidence type="ECO:0000259" key="3">
    <source>
        <dbReference type="PROSITE" id="PS50102"/>
    </source>
</evidence>
<organism evidence="4">
    <name type="scientific">Glycine max</name>
    <name type="common">Soybean</name>
    <name type="synonym">Glycine hispida</name>
    <dbReference type="NCBI Taxonomy" id="3847"/>
    <lineage>
        <taxon>Eukaryota</taxon>
        <taxon>Viridiplantae</taxon>
        <taxon>Streptophyta</taxon>
        <taxon>Embryophyta</taxon>
        <taxon>Tracheophyta</taxon>
        <taxon>Spermatophyta</taxon>
        <taxon>Magnoliopsida</taxon>
        <taxon>eudicotyledons</taxon>
        <taxon>Gunneridae</taxon>
        <taxon>Pentapetalae</taxon>
        <taxon>rosids</taxon>
        <taxon>fabids</taxon>
        <taxon>Fabales</taxon>
        <taxon>Fabaceae</taxon>
        <taxon>Papilionoideae</taxon>
        <taxon>50 kb inversion clade</taxon>
        <taxon>NPAAA clade</taxon>
        <taxon>indigoferoid/millettioid clade</taxon>
        <taxon>Phaseoleae</taxon>
        <taxon>Glycine</taxon>
        <taxon>Glycine subgen. Soja</taxon>
    </lineage>
</organism>
<keyword evidence="1" id="KW-0694">RNA-binding</keyword>
<dbReference type="EnsemblPlants" id="KRH44827">
    <property type="protein sequence ID" value="KRH44827"/>
    <property type="gene ID" value="GLYMA_08G234000"/>
</dbReference>
<dbReference type="SUPFAM" id="SSF54928">
    <property type="entry name" value="RNA-binding domain, RBD"/>
    <property type="match status" value="1"/>
</dbReference>
<dbReference type="InterPro" id="IPR012677">
    <property type="entry name" value="Nucleotide-bd_a/b_plait_sf"/>
</dbReference>
<reference evidence="5" key="2">
    <citation type="submission" date="2018-02" db="UniProtKB">
        <authorList>
            <consortium name="EnsemblPlants"/>
        </authorList>
    </citation>
    <scope>IDENTIFICATION</scope>
    <source>
        <strain evidence="5">Williams 82</strain>
    </source>
</reference>
<dbReference type="Pfam" id="PF00076">
    <property type="entry name" value="RRM_1"/>
    <property type="match status" value="1"/>
</dbReference>
<gene>
    <name evidence="4" type="ORF">GLYMA_08G234000</name>
</gene>